<organism evidence="2 3">
    <name type="scientific">Deinococcus multiflagellatus</name>
    <dbReference type="NCBI Taxonomy" id="1656887"/>
    <lineage>
        <taxon>Bacteria</taxon>
        <taxon>Thermotogati</taxon>
        <taxon>Deinococcota</taxon>
        <taxon>Deinococci</taxon>
        <taxon>Deinococcales</taxon>
        <taxon>Deinococcaceae</taxon>
        <taxon>Deinococcus</taxon>
    </lineage>
</organism>
<evidence type="ECO:0000256" key="1">
    <source>
        <dbReference type="SAM" id="SignalP"/>
    </source>
</evidence>
<gene>
    <name evidence="2" type="ORF">ACFP90_07610</name>
</gene>
<name>A0ABW1ZH77_9DEIO</name>
<keyword evidence="1" id="KW-0732">Signal</keyword>
<dbReference type="RefSeq" id="WP_224609342.1">
    <property type="nucleotide sequence ID" value="NZ_JAIQXV010000011.1"/>
</dbReference>
<evidence type="ECO:0000313" key="2">
    <source>
        <dbReference type="EMBL" id="MFC6660240.1"/>
    </source>
</evidence>
<dbReference type="PROSITE" id="PS51257">
    <property type="entry name" value="PROKAR_LIPOPROTEIN"/>
    <property type="match status" value="1"/>
</dbReference>
<reference evidence="3" key="1">
    <citation type="journal article" date="2019" name="Int. J. Syst. Evol. Microbiol.">
        <title>The Global Catalogue of Microorganisms (GCM) 10K type strain sequencing project: providing services to taxonomists for standard genome sequencing and annotation.</title>
        <authorList>
            <consortium name="The Broad Institute Genomics Platform"/>
            <consortium name="The Broad Institute Genome Sequencing Center for Infectious Disease"/>
            <person name="Wu L."/>
            <person name="Ma J."/>
        </authorList>
    </citation>
    <scope>NUCLEOTIDE SEQUENCE [LARGE SCALE GENOMIC DNA]</scope>
    <source>
        <strain evidence="3">CCUG 63830</strain>
    </source>
</reference>
<keyword evidence="3" id="KW-1185">Reference proteome</keyword>
<sequence>MRGRLPRLAGALLSLSLLGACGLIPTPRVDVDDASLTLPASGPLTDKVVYLERDALAGNRIPAALQQVTLDGQATYRTTGLGTLREAELYVRPALSALPATCTVSPATPAAPRMVLCDAAFESAQRIGRLSLQPGQARPFTLGGPALDEAAKTGHGYFGLRFTGGQSAFGDTLNLSNVTARARL</sequence>
<evidence type="ECO:0008006" key="4">
    <source>
        <dbReference type="Google" id="ProtNLM"/>
    </source>
</evidence>
<comment type="caution">
    <text evidence="2">The sequence shown here is derived from an EMBL/GenBank/DDBJ whole genome shotgun (WGS) entry which is preliminary data.</text>
</comment>
<protein>
    <recommendedName>
        <fullName evidence="4">Lipoprotein</fullName>
    </recommendedName>
</protein>
<accession>A0ABW1ZH77</accession>
<dbReference type="EMBL" id="JBHSWB010000001">
    <property type="protein sequence ID" value="MFC6660240.1"/>
    <property type="molecule type" value="Genomic_DNA"/>
</dbReference>
<feature type="signal peptide" evidence="1">
    <location>
        <begin position="1"/>
        <end position="19"/>
    </location>
</feature>
<evidence type="ECO:0000313" key="3">
    <source>
        <dbReference type="Proteomes" id="UP001596317"/>
    </source>
</evidence>
<dbReference type="Proteomes" id="UP001596317">
    <property type="component" value="Unassembled WGS sequence"/>
</dbReference>
<proteinExistence type="predicted"/>
<feature type="chain" id="PRO_5047540615" description="Lipoprotein" evidence="1">
    <location>
        <begin position="20"/>
        <end position="184"/>
    </location>
</feature>